<accession>A0A4S4MYD7</accession>
<feature type="transmembrane region" description="Helical" evidence="6">
    <location>
        <begin position="233"/>
        <end position="258"/>
    </location>
</feature>
<dbReference type="EMBL" id="SGPM01000045">
    <property type="protein sequence ID" value="THH31496.1"/>
    <property type="molecule type" value="Genomic_DNA"/>
</dbReference>
<evidence type="ECO:0000256" key="6">
    <source>
        <dbReference type="SAM" id="Phobius"/>
    </source>
</evidence>
<dbReference type="GO" id="GO:0005886">
    <property type="term" value="C:plasma membrane"/>
    <property type="evidence" value="ECO:0007669"/>
    <property type="project" value="TreeGrafter"/>
</dbReference>
<evidence type="ECO:0000256" key="1">
    <source>
        <dbReference type="ARBA" id="ARBA00004141"/>
    </source>
</evidence>
<dbReference type="AlphaFoldDB" id="A0A4S4MYD7"/>
<reference evidence="7 8" key="1">
    <citation type="submission" date="2019-02" db="EMBL/GenBank/DDBJ databases">
        <title>Genome sequencing of the rare red list fungi Antrodiella citrinella (Flaviporus citrinellus).</title>
        <authorList>
            <person name="Buettner E."/>
            <person name="Kellner H."/>
        </authorList>
    </citation>
    <scope>NUCLEOTIDE SEQUENCE [LARGE SCALE GENOMIC DNA]</scope>
    <source>
        <strain evidence="7 8">DSM 108506</strain>
    </source>
</reference>
<comment type="similarity">
    <text evidence="2">Belongs to the UPF0014 family.</text>
</comment>
<dbReference type="PANTHER" id="PTHR30028:SF0">
    <property type="entry name" value="PROTEIN ALUMINUM SENSITIVE 3"/>
    <property type="match status" value="1"/>
</dbReference>
<dbReference type="Pfam" id="PF03649">
    <property type="entry name" value="UPF0014"/>
    <property type="match status" value="1"/>
</dbReference>
<proteinExistence type="inferred from homology"/>
<comment type="subcellular location">
    <subcellularLocation>
        <location evidence="1">Membrane</location>
        <topology evidence="1">Multi-pass membrane protein</topology>
    </subcellularLocation>
</comment>
<feature type="transmembrane region" description="Helical" evidence="6">
    <location>
        <begin position="136"/>
        <end position="159"/>
    </location>
</feature>
<evidence type="ECO:0000313" key="7">
    <source>
        <dbReference type="EMBL" id="THH31496.1"/>
    </source>
</evidence>
<dbReference type="OrthoDB" id="432685at2759"/>
<sequence>MDSGVGAPESTAHLNYVNVALAFSFILFNALVSTTFGLGVGGSLLTAAVRCVVQLSLVALVLQKVFEANNPWAVAGIACLLNIMGTTETVINKSKRRYTHMFPSVFAGMIGSTIPVSIIGIRFAMAVDPFWKPEQYIPVVGMLCGSTISGIVVSVTYVLKEIYENKDKVETYLAFGATRFEACKPIAKEALRLALTPTINQMSVIGIIAIPGMMTGAILGGSSVEQAARLQMVIMFMISSCTALASIVTTVLTLAVVVDSEHRVRLDRIDTRKHAVWRARDWLVEQAIEEIKRGWARVWGELGAKAGDGDVEARASEERRGLLE</sequence>
<keyword evidence="5 6" id="KW-0472">Membrane</keyword>
<name>A0A4S4MYD7_9APHY</name>
<evidence type="ECO:0000256" key="4">
    <source>
        <dbReference type="ARBA" id="ARBA00022989"/>
    </source>
</evidence>
<comment type="caution">
    <text evidence="7">The sequence shown here is derived from an EMBL/GenBank/DDBJ whole genome shotgun (WGS) entry which is preliminary data.</text>
</comment>
<keyword evidence="4 6" id="KW-1133">Transmembrane helix</keyword>
<feature type="transmembrane region" description="Helical" evidence="6">
    <location>
        <begin position="202"/>
        <end position="221"/>
    </location>
</feature>
<dbReference type="InterPro" id="IPR005226">
    <property type="entry name" value="UPF0014_fam"/>
</dbReference>
<feature type="transmembrane region" description="Helical" evidence="6">
    <location>
        <begin position="47"/>
        <end position="66"/>
    </location>
</feature>
<evidence type="ECO:0000256" key="5">
    <source>
        <dbReference type="ARBA" id="ARBA00023136"/>
    </source>
</evidence>
<evidence type="ECO:0000313" key="8">
    <source>
        <dbReference type="Proteomes" id="UP000308730"/>
    </source>
</evidence>
<gene>
    <name evidence="7" type="ORF">EUX98_g2698</name>
</gene>
<keyword evidence="3 6" id="KW-0812">Transmembrane</keyword>
<dbReference type="PANTHER" id="PTHR30028">
    <property type="entry name" value="UPF0014 INNER MEMBRANE PROTEIN YBBM-RELATED"/>
    <property type="match status" value="1"/>
</dbReference>
<evidence type="ECO:0000256" key="3">
    <source>
        <dbReference type="ARBA" id="ARBA00022692"/>
    </source>
</evidence>
<feature type="transmembrane region" description="Helical" evidence="6">
    <location>
        <begin position="103"/>
        <end position="124"/>
    </location>
</feature>
<organism evidence="7 8">
    <name type="scientific">Antrodiella citrinella</name>
    <dbReference type="NCBI Taxonomy" id="2447956"/>
    <lineage>
        <taxon>Eukaryota</taxon>
        <taxon>Fungi</taxon>
        <taxon>Dikarya</taxon>
        <taxon>Basidiomycota</taxon>
        <taxon>Agaricomycotina</taxon>
        <taxon>Agaricomycetes</taxon>
        <taxon>Polyporales</taxon>
        <taxon>Steccherinaceae</taxon>
        <taxon>Antrodiella</taxon>
    </lineage>
</organism>
<keyword evidence="8" id="KW-1185">Reference proteome</keyword>
<protein>
    <submittedName>
        <fullName evidence="7">Uncharacterized protein</fullName>
    </submittedName>
</protein>
<dbReference type="Proteomes" id="UP000308730">
    <property type="component" value="Unassembled WGS sequence"/>
</dbReference>
<feature type="transmembrane region" description="Helical" evidence="6">
    <location>
        <begin position="72"/>
        <end position="91"/>
    </location>
</feature>
<evidence type="ECO:0000256" key="2">
    <source>
        <dbReference type="ARBA" id="ARBA00005268"/>
    </source>
</evidence>
<feature type="transmembrane region" description="Helical" evidence="6">
    <location>
        <begin position="20"/>
        <end position="40"/>
    </location>
</feature>